<evidence type="ECO:0000256" key="5">
    <source>
        <dbReference type="ARBA" id="ARBA00022989"/>
    </source>
</evidence>
<proteinExistence type="inferred from homology"/>
<dbReference type="CDD" id="cd13127">
    <property type="entry name" value="MATE_tuaB_like"/>
    <property type="match status" value="1"/>
</dbReference>
<dbReference type="Proteomes" id="UP000179145">
    <property type="component" value="Chromosome"/>
</dbReference>
<gene>
    <name evidence="7" type="ORF">A0U89_05160</name>
</gene>
<evidence type="ECO:0000256" key="6">
    <source>
        <dbReference type="ARBA" id="ARBA00023136"/>
    </source>
</evidence>
<dbReference type="Pfam" id="PF13440">
    <property type="entry name" value="Polysacc_synt_3"/>
    <property type="match status" value="1"/>
</dbReference>
<name>A0A1D8UX43_9PROT</name>
<keyword evidence="4" id="KW-0812">Transmembrane</keyword>
<evidence type="ECO:0000256" key="2">
    <source>
        <dbReference type="ARBA" id="ARBA00007430"/>
    </source>
</evidence>
<dbReference type="PANTHER" id="PTHR30250">
    <property type="entry name" value="PST FAMILY PREDICTED COLANIC ACID TRANSPORTER"/>
    <property type="match status" value="1"/>
</dbReference>
<evidence type="ECO:0000313" key="7">
    <source>
        <dbReference type="EMBL" id="AOX18141.1"/>
    </source>
</evidence>
<dbReference type="KEGG" id="kba:A0U89_05160"/>
<evidence type="ECO:0000256" key="3">
    <source>
        <dbReference type="ARBA" id="ARBA00022475"/>
    </source>
</evidence>
<dbReference type="RefSeq" id="WP_070403647.1">
    <property type="nucleotide sequence ID" value="NZ_BJVW01000014.1"/>
</dbReference>
<dbReference type="PANTHER" id="PTHR30250:SF10">
    <property type="entry name" value="LIPOPOLYSACCHARIDE BIOSYNTHESIS PROTEIN WZXC"/>
    <property type="match status" value="1"/>
</dbReference>
<keyword evidence="3" id="KW-1003">Cell membrane</keyword>
<keyword evidence="6" id="KW-0472">Membrane</keyword>
<reference evidence="7 8" key="1">
    <citation type="journal article" date="2016" name="Microb. Cell Fact.">
        <title>Dissection of exopolysaccharide biosynthesis in Kozakia baliensis.</title>
        <authorList>
            <person name="Brandt J.U."/>
            <person name="Jakob F."/>
            <person name="Behr J."/>
            <person name="Geissler A.J."/>
            <person name="Vogel R.F."/>
        </authorList>
    </citation>
    <scope>NUCLEOTIDE SEQUENCE [LARGE SCALE GENOMIC DNA]</scope>
    <source>
        <strain evidence="7 8">DSM 14400</strain>
    </source>
</reference>
<comment type="subcellular location">
    <subcellularLocation>
        <location evidence="1">Cell membrane</location>
        <topology evidence="1">Multi-pass membrane protein</topology>
    </subcellularLocation>
</comment>
<organism evidence="7 8">
    <name type="scientific">Kozakia baliensis</name>
    <dbReference type="NCBI Taxonomy" id="153496"/>
    <lineage>
        <taxon>Bacteria</taxon>
        <taxon>Pseudomonadati</taxon>
        <taxon>Pseudomonadota</taxon>
        <taxon>Alphaproteobacteria</taxon>
        <taxon>Acetobacterales</taxon>
        <taxon>Acetobacteraceae</taxon>
        <taxon>Kozakia</taxon>
    </lineage>
</organism>
<dbReference type="STRING" id="153496.A0U89_05160"/>
<dbReference type="GO" id="GO:0005886">
    <property type="term" value="C:plasma membrane"/>
    <property type="evidence" value="ECO:0007669"/>
    <property type="project" value="UniProtKB-SubCell"/>
</dbReference>
<dbReference type="AlphaFoldDB" id="A0A1D8UX43"/>
<sequence length="502" mass="56054">MNTTPKKRHGSSALSRAATSGFIWLFVQSFAARGIGFVSQLALARLLLPSDWGTIGLAFTVTQIANSLVSFGVDDVLLQRQKTIWAWMAPAFWVSFTFGMLGMFGMFAIAPFAAHWYHSSELVGLICSIAIATPLRALATVPSVKIRAEMDFKFLAVYNTFEIIALQTLTILFAWMGLGAYSFALPFPILGVVKAVYFWRRSPPTIFRRFQRVQVRYILGSSSIVFASRSLIEILNQGDYIILGLIATKDVVGLYFFAFRFSVQPVRMLAGNFNNVLFPALATLRSEPLKQAQAALKACRLLSYLVMPFCFMQAAMATPGLHFLFGERWMNAVPYVQILSIGLPFDAMSWITGSLLSARREFWRSFYFAAISVPLFFVLAYAGGRIDGAMGVALAVALYYFIYPPVTSILVLCRLEISFAAVMEVYLMPSILAGTAMLIAYACSLTPYIRDYDLVRVIVIGCVSLIAYMTMLAVFRPEIYVQLRDRFMGLIVKIKRKREISA</sequence>
<dbReference type="eggNOG" id="COG2244">
    <property type="taxonomic scope" value="Bacteria"/>
</dbReference>
<accession>A0A1D8UX43</accession>
<dbReference type="EMBL" id="CP014674">
    <property type="protein sequence ID" value="AOX18141.1"/>
    <property type="molecule type" value="Genomic_DNA"/>
</dbReference>
<protein>
    <submittedName>
        <fullName evidence="7">Lipopolysaccharide biosynthesis protein</fullName>
    </submittedName>
</protein>
<dbReference type="InterPro" id="IPR050833">
    <property type="entry name" value="Poly_Biosynth_Transport"/>
</dbReference>
<comment type="similarity">
    <text evidence="2">Belongs to the polysaccharide synthase family.</text>
</comment>
<evidence type="ECO:0000313" key="8">
    <source>
        <dbReference type="Proteomes" id="UP000179145"/>
    </source>
</evidence>
<evidence type="ECO:0000256" key="1">
    <source>
        <dbReference type="ARBA" id="ARBA00004651"/>
    </source>
</evidence>
<keyword evidence="5" id="KW-1133">Transmembrane helix</keyword>
<keyword evidence="8" id="KW-1185">Reference proteome</keyword>
<evidence type="ECO:0000256" key="4">
    <source>
        <dbReference type="ARBA" id="ARBA00022692"/>
    </source>
</evidence>
<dbReference type="OrthoDB" id="8448304at2"/>